<proteinExistence type="predicted"/>
<protein>
    <submittedName>
        <fullName evidence="2">Uncharacterized protein</fullName>
    </submittedName>
</protein>
<accession>A0AAV7M6K3</accession>
<keyword evidence="3" id="KW-1185">Reference proteome</keyword>
<sequence>MGGHNTGASWSPVSTAVGIPSDLQNIVSPITHVHVQVIEPACFLVPEGNITRGSPEHGNKFFSLIDDSQSYVSGTSDAVEDILSGSLNLTETSSDNEEEEQCTVKRRKYHGKKSNQCEMERLANVWNSPELAKTLKWDYSATSLMYPEDARSRSDPSSQDSVQQSPLEKGEPTLSLIYKSIKQKKEEARSESCRAQLDNKKVQGALMKVNKACSETVPGSPAWKNEQWYWNKTLGDCKVKLSNSKPISLILCGKWRTLKTATPE</sequence>
<evidence type="ECO:0000313" key="3">
    <source>
        <dbReference type="Proteomes" id="UP001066276"/>
    </source>
</evidence>
<feature type="region of interest" description="Disordered" evidence="1">
    <location>
        <begin position="148"/>
        <end position="169"/>
    </location>
</feature>
<evidence type="ECO:0000256" key="1">
    <source>
        <dbReference type="SAM" id="MobiDB-lite"/>
    </source>
</evidence>
<dbReference type="EMBL" id="JANPWB010000014">
    <property type="protein sequence ID" value="KAJ1099147.1"/>
    <property type="molecule type" value="Genomic_DNA"/>
</dbReference>
<reference evidence="2" key="1">
    <citation type="journal article" date="2022" name="bioRxiv">
        <title>Sequencing and chromosome-scale assembly of the giantPleurodeles waltlgenome.</title>
        <authorList>
            <person name="Brown T."/>
            <person name="Elewa A."/>
            <person name="Iarovenko S."/>
            <person name="Subramanian E."/>
            <person name="Araus A.J."/>
            <person name="Petzold A."/>
            <person name="Susuki M."/>
            <person name="Suzuki K.-i.T."/>
            <person name="Hayashi T."/>
            <person name="Toyoda A."/>
            <person name="Oliveira C."/>
            <person name="Osipova E."/>
            <person name="Leigh N.D."/>
            <person name="Simon A."/>
            <person name="Yun M.H."/>
        </authorList>
    </citation>
    <scope>NUCLEOTIDE SEQUENCE</scope>
    <source>
        <strain evidence="2">20211129_DDA</strain>
        <tissue evidence="2">Liver</tissue>
    </source>
</reference>
<gene>
    <name evidence="2" type="ORF">NDU88_004251</name>
</gene>
<dbReference type="Proteomes" id="UP001066276">
    <property type="component" value="Chromosome 10"/>
</dbReference>
<dbReference type="AlphaFoldDB" id="A0AAV7M6K3"/>
<organism evidence="2 3">
    <name type="scientific">Pleurodeles waltl</name>
    <name type="common">Iberian ribbed newt</name>
    <dbReference type="NCBI Taxonomy" id="8319"/>
    <lineage>
        <taxon>Eukaryota</taxon>
        <taxon>Metazoa</taxon>
        <taxon>Chordata</taxon>
        <taxon>Craniata</taxon>
        <taxon>Vertebrata</taxon>
        <taxon>Euteleostomi</taxon>
        <taxon>Amphibia</taxon>
        <taxon>Batrachia</taxon>
        <taxon>Caudata</taxon>
        <taxon>Salamandroidea</taxon>
        <taxon>Salamandridae</taxon>
        <taxon>Pleurodelinae</taxon>
        <taxon>Pleurodeles</taxon>
    </lineage>
</organism>
<evidence type="ECO:0000313" key="2">
    <source>
        <dbReference type="EMBL" id="KAJ1099147.1"/>
    </source>
</evidence>
<comment type="caution">
    <text evidence="2">The sequence shown here is derived from an EMBL/GenBank/DDBJ whole genome shotgun (WGS) entry which is preliminary data.</text>
</comment>
<feature type="compositionally biased region" description="Low complexity" evidence="1">
    <location>
        <begin position="155"/>
        <end position="166"/>
    </location>
</feature>
<name>A0AAV7M6K3_PLEWA</name>